<feature type="transmembrane region" description="Helical" evidence="1">
    <location>
        <begin position="12"/>
        <end position="32"/>
    </location>
</feature>
<reference evidence="3" key="1">
    <citation type="submission" date="2020-09" db="EMBL/GenBank/DDBJ databases">
        <authorList>
            <person name="Kim M.K."/>
        </authorList>
    </citation>
    <scope>NUCLEOTIDE SEQUENCE</scope>
    <source>
        <strain evidence="3">BT702</strain>
    </source>
</reference>
<gene>
    <name evidence="3" type="ORF">IC229_28770</name>
</gene>
<feature type="transmembrane region" description="Helical" evidence="1">
    <location>
        <begin position="278"/>
        <end position="297"/>
    </location>
</feature>
<dbReference type="Gene3D" id="3.30.565.10">
    <property type="entry name" value="Histidine kinase-like ATPase, C-terminal domain"/>
    <property type="match status" value="1"/>
</dbReference>
<keyword evidence="1" id="KW-0812">Transmembrane</keyword>
<feature type="transmembrane region" description="Helical" evidence="1">
    <location>
        <begin position="228"/>
        <end position="247"/>
    </location>
</feature>
<feature type="domain" description="Signal transduction histidine kinase internal region" evidence="2">
    <location>
        <begin position="382"/>
        <end position="460"/>
    </location>
</feature>
<dbReference type="Pfam" id="PF06580">
    <property type="entry name" value="His_kinase"/>
    <property type="match status" value="1"/>
</dbReference>
<sequence>MKSITIHTKIALQFLLILILFIHISIITYVVFSLLQKEQVNVLVAWLLASITGLFIIHNFFFFIVSFHPLIQREQIEKIFRNAFGPVIVWSLAGILLHFIIHEGILNLSIQAPNQKFLKLPIIDQYIIDPIQTVCSRSFEWLHFIINPLTISFILIGCSLYIINIAYIGCQFGTKSNYWARWYVTHCKRINRWLSHNPDYIFHIVFWIYLTIWIFNENHFSKTLIEKFFYFGLSLIILYGVMLLRLNREYVYKTMRKQFKVRKEIKINKGYRRDEENFFLILTSIVVCVTYLESIVGPELNTQFTEAVINKEILPMNIFLALCGFLAATAERSNQLNREKLREIVRKEQLSKQINEMLMDQIQLLTSKEQLNTKINELMKFQLQLLNSQINSHFFFASLKFLYAESKSLSKGFSESILLLSDILRYTLDAAKPNKLDESSHVIHLESELEHIENFIKFSKQTSYKPLFINFTKQGDYDFIMIIPLLLVTFVENAFKYGEINDPQNPVEIHLVVESYKVTFSVQNKKTLLDKGQKSSTGIGLQNVRSRLNIEYPGAHKLTILDGSMHYAVILVIDL</sequence>
<evidence type="ECO:0000256" key="1">
    <source>
        <dbReference type="SAM" id="Phobius"/>
    </source>
</evidence>
<feature type="transmembrane region" description="Helical" evidence="1">
    <location>
        <begin position="44"/>
        <end position="67"/>
    </location>
</feature>
<evidence type="ECO:0000313" key="3">
    <source>
        <dbReference type="EMBL" id="MBD2704664.1"/>
    </source>
</evidence>
<dbReference type="PANTHER" id="PTHR34220:SF7">
    <property type="entry name" value="SENSOR HISTIDINE KINASE YPDA"/>
    <property type="match status" value="1"/>
</dbReference>
<dbReference type="AlphaFoldDB" id="A0A926Y145"/>
<keyword evidence="3" id="KW-0808">Transferase</keyword>
<keyword evidence="4" id="KW-1185">Reference proteome</keyword>
<keyword evidence="1" id="KW-0472">Membrane</keyword>
<feature type="transmembrane region" description="Helical" evidence="1">
    <location>
        <begin position="200"/>
        <end position="216"/>
    </location>
</feature>
<comment type="caution">
    <text evidence="3">The sequence shown here is derived from an EMBL/GenBank/DDBJ whole genome shotgun (WGS) entry which is preliminary data.</text>
</comment>
<dbReference type="GO" id="GO:0000155">
    <property type="term" value="F:phosphorelay sensor kinase activity"/>
    <property type="evidence" value="ECO:0007669"/>
    <property type="project" value="InterPro"/>
</dbReference>
<name>A0A926Y145_9BACT</name>
<dbReference type="InterPro" id="IPR050640">
    <property type="entry name" value="Bact_2-comp_sensor_kinase"/>
</dbReference>
<evidence type="ECO:0000313" key="4">
    <source>
        <dbReference type="Proteomes" id="UP000598820"/>
    </source>
</evidence>
<feature type="transmembrane region" description="Helical" evidence="1">
    <location>
        <begin position="313"/>
        <end position="330"/>
    </location>
</feature>
<dbReference type="RefSeq" id="WP_190891422.1">
    <property type="nucleotide sequence ID" value="NZ_JACWZY010000035.1"/>
</dbReference>
<keyword evidence="3" id="KW-0418">Kinase</keyword>
<dbReference type="Proteomes" id="UP000598820">
    <property type="component" value="Unassembled WGS sequence"/>
</dbReference>
<dbReference type="InterPro" id="IPR010559">
    <property type="entry name" value="Sig_transdc_His_kin_internal"/>
</dbReference>
<keyword evidence="1" id="KW-1133">Transmembrane helix</keyword>
<feature type="transmembrane region" description="Helical" evidence="1">
    <location>
        <begin position="79"/>
        <end position="101"/>
    </location>
</feature>
<dbReference type="GO" id="GO:0016020">
    <property type="term" value="C:membrane"/>
    <property type="evidence" value="ECO:0007669"/>
    <property type="project" value="InterPro"/>
</dbReference>
<dbReference type="SUPFAM" id="SSF55874">
    <property type="entry name" value="ATPase domain of HSP90 chaperone/DNA topoisomerase II/histidine kinase"/>
    <property type="match status" value="1"/>
</dbReference>
<proteinExistence type="predicted"/>
<organism evidence="3 4">
    <name type="scientific">Spirosoma profusum</name>
    <dbReference type="NCBI Taxonomy" id="2771354"/>
    <lineage>
        <taxon>Bacteria</taxon>
        <taxon>Pseudomonadati</taxon>
        <taxon>Bacteroidota</taxon>
        <taxon>Cytophagia</taxon>
        <taxon>Cytophagales</taxon>
        <taxon>Cytophagaceae</taxon>
        <taxon>Spirosoma</taxon>
    </lineage>
</organism>
<dbReference type="PANTHER" id="PTHR34220">
    <property type="entry name" value="SENSOR HISTIDINE KINASE YPDA"/>
    <property type="match status" value="1"/>
</dbReference>
<evidence type="ECO:0000259" key="2">
    <source>
        <dbReference type="Pfam" id="PF06580"/>
    </source>
</evidence>
<feature type="transmembrane region" description="Helical" evidence="1">
    <location>
        <begin position="145"/>
        <end position="168"/>
    </location>
</feature>
<dbReference type="InterPro" id="IPR036890">
    <property type="entry name" value="HATPase_C_sf"/>
</dbReference>
<protein>
    <submittedName>
        <fullName evidence="3">Histidine kinase</fullName>
    </submittedName>
</protein>
<accession>A0A926Y145</accession>
<dbReference type="EMBL" id="JACWZY010000035">
    <property type="protein sequence ID" value="MBD2704664.1"/>
    <property type="molecule type" value="Genomic_DNA"/>
</dbReference>